<proteinExistence type="predicted"/>
<name>A0A6G6GKN2_9FLAO</name>
<dbReference type="InterPro" id="IPR029044">
    <property type="entry name" value="Nucleotide-diphossugar_trans"/>
</dbReference>
<dbReference type="SUPFAM" id="SSF53448">
    <property type="entry name" value="Nucleotide-diphospho-sugar transferases"/>
    <property type="match status" value="1"/>
</dbReference>
<evidence type="ECO:0000313" key="3">
    <source>
        <dbReference type="Proteomes" id="UP000505306"/>
    </source>
</evidence>
<accession>A0A6G6GKN2</accession>
<dbReference type="GO" id="GO:0016740">
    <property type="term" value="F:transferase activity"/>
    <property type="evidence" value="ECO:0007669"/>
    <property type="project" value="UniProtKB-KW"/>
</dbReference>
<keyword evidence="2" id="KW-0808">Transferase</keyword>
<keyword evidence="3" id="KW-1185">Reference proteome</keyword>
<evidence type="ECO:0000313" key="2">
    <source>
        <dbReference type="EMBL" id="QIE59077.1"/>
    </source>
</evidence>
<dbReference type="KEGG" id="mgel:G5B37_05730"/>
<dbReference type="Gene3D" id="3.90.550.10">
    <property type="entry name" value="Spore Coat Polysaccharide Biosynthesis Protein SpsA, Chain A"/>
    <property type="match status" value="1"/>
</dbReference>
<protein>
    <submittedName>
        <fullName evidence="2">Glycosyltransferase family 2 protein</fullName>
    </submittedName>
</protein>
<evidence type="ECO:0000259" key="1">
    <source>
        <dbReference type="Pfam" id="PF00535"/>
    </source>
</evidence>
<dbReference type="Proteomes" id="UP000505306">
    <property type="component" value="Chromosome"/>
</dbReference>
<reference evidence="2 3" key="1">
    <citation type="submission" date="2020-02" db="EMBL/GenBank/DDBJ databases">
        <title>Complete genome sequence of Flavobacteriaceae bacterium.</title>
        <authorList>
            <person name="Kim S.-J."/>
            <person name="Kim Y.-S."/>
            <person name="Kim K.-H."/>
        </authorList>
    </citation>
    <scope>NUCLEOTIDE SEQUENCE [LARGE SCALE GENOMIC DNA]</scope>
    <source>
        <strain evidence="2 3">RR4-40</strain>
    </source>
</reference>
<dbReference type="InterPro" id="IPR001173">
    <property type="entry name" value="Glyco_trans_2-like"/>
</dbReference>
<sequence>MLSILIPTYNHSVYSLVQALDNEFTSLNITYEILVFDDGSTLPLPDNEKITSFAHVKFQKLKQNIGRSAIRKKLAENAIYETILFLDADVLPVSPSFIDTYYKAMNQGAFEVIFGGVAYAQEKPKIDERLRWEYGRQREVKAAAERQKAPHFIITQNVLLKKKTFLELSIPTENFYGDDLVFSQQLKTKNINVLHIENPVFHLGLESSQHYLKKALSAVKSIVALEDKGVLDPNLTKLQQTYVKLKKLRMLGLFTWFFSKKKAKMKENFTSASPNLKWFDLYRLLYYIELKSKSNA</sequence>
<dbReference type="AlphaFoldDB" id="A0A6G6GKN2"/>
<organism evidence="2 3">
    <name type="scientific">Rasiella rasia</name>
    <dbReference type="NCBI Taxonomy" id="2744027"/>
    <lineage>
        <taxon>Bacteria</taxon>
        <taxon>Pseudomonadati</taxon>
        <taxon>Bacteroidota</taxon>
        <taxon>Flavobacteriia</taxon>
        <taxon>Flavobacteriales</taxon>
        <taxon>Flavobacteriaceae</taxon>
        <taxon>Rasiella</taxon>
    </lineage>
</organism>
<dbReference type="Pfam" id="PF00535">
    <property type="entry name" value="Glycos_transf_2"/>
    <property type="match status" value="1"/>
</dbReference>
<feature type="domain" description="Glycosyltransferase 2-like" evidence="1">
    <location>
        <begin position="3"/>
        <end position="163"/>
    </location>
</feature>
<gene>
    <name evidence="2" type="ORF">G5B37_05730</name>
</gene>
<dbReference type="RefSeq" id="WP_164679107.1">
    <property type="nucleotide sequence ID" value="NZ_CP049057.1"/>
</dbReference>
<dbReference type="EMBL" id="CP049057">
    <property type="protein sequence ID" value="QIE59077.1"/>
    <property type="molecule type" value="Genomic_DNA"/>
</dbReference>